<evidence type="ECO:0000313" key="1">
    <source>
        <dbReference type="EMBL" id="CAH8243194.1"/>
    </source>
</evidence>
<comment type="caution">
    <text evidence="1">The sequence shown here is derived from an EMBL/GenBank/DDBJ whole genome shotgun (WGS) entry which is preliminary data.</text>
</comment>
<accession>A0ABN8TZI4</accession>
<name>A0ABN8TZI4_9BACL</name>
<keyword evidence="2" id="KW-1185">Reference proteome</keyword>
<evidence type="ECO:0000313" key="2">
    <source>
        <dbReference type="Proteomes" id="UP001154322"/>
    </source>
</evidence>
<dbReference type="Proteomes" id="UP001154322">
    <property type="component" value="Unassembled WGS sequence"/>
</dbReference>
<dbReference type="EMBL" id="CALYLO010000001">
    <property type="protein sequence ID" value="CAH8243194.1"/>
    <property type="molecule type" value="Genomic_DNA"/>
</dbReference>
<dbReference type="RefSeq" id="WP_213430820.1">
    <property type="nucleotide sequence ID" value="NZ_AP031286.1"/>
</dbReference>
<gene>
    <name evidence="1" type="ORF">WJ0W_000420</name>
</gene>
<proteinExistence type="predicted"/>
<sequence>MLYNFFVSGTGEAGVAQSIVNVIKSKFNIAGEVAHLLNNLTFKLKVIYRSFDGNFSWADLGGAILDLGQLILTFVPAAKLTKVVSALWDISSIL</sequence>
<protein>
    <submittedName>
        <fullName evidence="1">Uncharacterized protein</fullName>
    </submittedName>
</protein>
<organism evidence="1 2">
    <name type="scientific">Paenibacillus melissococcoides</name>
    <dbReference type="NCBI Taxonomy" id="2912268"/>
    <lineage>
        <taxon>Bacteria</taxon>
        <taxon>Bacillati</taxon>
        <taxon>Bacillota</taxon>
        <taxon>Bacilli</taxon>
        <taxon>Bacillales</taxon>
        <taxon>Paenibacillaceae</taxon>
        <taxon>Paenibacillus</taxon>
    </lineage>
</organism>
<reference evidence="1" key="1">
    <citation type="submission" date="2022-06" db="EMBL/GenBank/DDBJ databases">
        <authorList>
            <person name="Dietemann V."/>
            <person name="Ory F."/>
            <person name="Dainat B."/>
            <person name="Oberhansli S."/>
        </authorList>
    </citation>
    <scope>NUCLEOTIDE SEQUENCE</scope>
    <source>
        <strain evidence="1">Ena-SAMPLE-TAB-26-04-2022-14:26:32:270-5432</strain>
    </source>
</reference>